<dbReference type="GO" id="GO:0005737">
    <property type="term" value="C:cytoplasm"/>
    <property type="evidence" value="ECO:0007669"/>
    <property type="project" value="UniProtKB-SubCell"/>
</dbReference>
<dbReference type="GeneID" id="19339622"/>
<dbReference type="InterPro" id="IPR031925">
    <property type="entry name" value="TBCC_N"/>
</dbReference>
<dbReference type="SMART" id="SM00673">
    <property type="entry name" value="CARP"/>
    <property type="match status" value="1"/>
</dbReference>
<evidence type="ECO:0000256" key="1">
    <source>
        <dbReference type="ARBA" id="ARBA00004496"/>
    </source>
</evidence>
<evidence type="ECO:0000256" key="6">
    <source>
        <dbReference type="ARBA" id="ARBA00026055"/>
    </source>
</evidence>
<dbReference type="FunFam" id="1.20.58.1250:FF:000002">
    <property type="entry name" value="Tubulin-specific chaperone c, putative"/>
    <property type="match status" value="1"/>
</dbReference>
<evidence type="ECO:0000256" key="2">
    <source>
        <dbReference type="ARBA" id="ARBA00008848"/>
    </source>
</evidence>
<dbReference type="STRING" id="383855.M3AKD6"/>
<dbReference type="InterPro" id="IPR012945">
    <property type="entry name" value="Tubulin-bd_cofactor_C_dom"/>
</dbReference>
<comment type="subcellular location">
    <subcellularLocation>
        <location evidence="1">Cytoplasm</location>
    </subcellularLocation>
</comment>
<evidence type="ECO:0000256" key="3">
    <source>
        <dbReference type="ARBA" id="ARBA00022490"/>
    </source>
</evidence>
<dbReference type="Proteomes" id="UP000016932">
    <property type="component" value="Unassembled WGS sequence"/>
</dbReference>
<protein>
    <recommendedName>
        <fullName evidence="7">C-CAP/cofactor C-like domain-containing protein</fullName>
    </recommendedName>
</protein>
<accession>M3AKD6</accession>
<dbReference type="VEuPathDB" id="FungiDB:MYCFIDRAFT_45021"/>
<proteinExistence type="inferred from homology"/>
<dbReference type="AlphaFoldDB" id="M3AKD6"/>
<keyword evidence="3" id="KW-0963">Cytoplasm</keyword>
<dbReference type="GO" id="GO:0007023">
    <property type="term" value="P:post-chaperonin tubulin folding pathway"/>
    <property type="evidence" value="ECO:0007669"/>
    <property type="project" value="InterPro"/>
</dbReference>
<dbReference type="PANTHER" id="PTHR15139">
    <property type="entry name" value="TUBULIN FOLDING COFACTOR C"/>
    <property type="match status" value="1"/>
</dbReference>
<keyword evidence="9" id="KW-1185">Reference proteome</keyword>
<dbReference type="RefSeq" id="XP_007931284.1">
    <property type="nucleotide sequence ID" value="XM_007933093.1"/>
</dbReference>
<comment type="similarity">
    <text evidence="2">Belongs to the TBCC family.</text>
</comment>
<dbReference type="InterPro" id="IPR016098">
    <property type="entry name" value="CAP/MinC_C"/>
</dbReference>
<dbReference type="Pfam" id="PF16752">
    <property type="entry name" value="TBCC_N"/>
    <property type="match status" value="1"/>
</dbReference>
<evidence type="ECO:0000313" key="9">
    <source>
        <dbReference type="Proteomes" id="UP000016932"/>
    </source>
</evidence>
<evidence type="ECO:0000256" key="4">
    <source>
        <dbReference type="ARBA" id="ARBA00022990"/>
    </source>
</evidence>
<dbReference type="EMBL" id="KB446564">
    <property type="protein sequence ID" value="EME77628.1"/>
    <property type="molecule type" value="Genomic_DNA"/>
</dbReference>
<dbReference type="InterPro" id="IPR038397">
    <property type="entry name" value="TBCC_N_sf"/>
</dbReference>
<dbReference type="PROSITE" id="PS51329">
    <property type="entry name" value="C_CAP_COFACTOR_C"/>
    <property type="match status" value="1"/>
</dbReference>
<dbReference type="InterPro" id="IPR006599">
    <property type="entry name" value="CARP_motif"/>
</dbReference>
<dbReference type="Gene3D" id="2.160.20.70">
    <property type="match status" value="1"/>
</dbReference>
<comment type="subunit">
    <text evidence="6">Supercomplex made of cofactors A to E. Cofactors A and D function by capturing and stabilizing tubulin in a quasi-native conformation. Cofactor E binds to the cofactor D-tubulin complex; interaction with cofactor C then causes the release of tubulin polypeptides that are committed to the native state.</text>
</comment>
<evidence type="ECO:0000256" key="5">
    <source>
        <dbReference type="ARBA" id="ARBA00023186"/>
    </source>
</evidence>
<dbReference type="HOGENOM" id="CLU_032612_1_0_1"/>
<evidence type="ECO:0000259" key="7">
    <source>
        <dbReference type="PROSITE" id="PS51329"/>
    </source>
</evidence>
<dbReference type="eggNOG" id="KOG2512">
    <property type="taxonomic scope" value="Eukaryota"/>
</dbReference>
<dbReference type="InterPro" id="IPR027684">
    <property type="entry name" value="TBCC"/>
</dbReference>
<organism evidence="8 9">
    <name type="scientific">Pseudocercospora fijiensis (strain CIRAD86)</name>
    <name type="common">Black leaf streak disease fungus</name>
    <name type="synonym">Mycosphaerella fijiensis</name>
    <dbReference type="NCBI Taxonomy" id="383855"/>
    <lineage>
        <taxon>Eukaryota</taxon>
        <taxon>Fungi</taxon>
        <taxon>Dikarya</taxon>
        <taxon>Ascomycota</taxon>
        <taxon>Pezizomycotina</taxon>
        <taxon>Dothideomycetes</taxon>
        <taxon>Dothideomycetidae</taxon>
        <taxon>Mycosphaerellales</taxon>
        <taxon>Mycosphaerellaceae</taxon>
        <taxon>Pseudocercospora</taxon>
    </lineage>
</organism>
<keyword evidence="5" id="KW-0143">Chaperone</keyword>
<evidence type="ECO:0000313" key="8">
    <source>
        <dbReference type="EMBL" id="EME77628.1"/>
    </source>
</evidence>
<sequence>MATAATATSDEQAAPAAQLNPSQKFFRYFQHEVTDLQEQMARIGQHSITGGERADAIEHCLSGIARLSSEVQDASSYIPAYDQRTYGEAIKALNSKLQEVRASYAPKPKFSFKSKSGPLFSAGKNESAISLSDAAELADQKRRQITGYVSDVSNASSLPTTPAEFAAPADEQAGSLTEANRSKSVNLPVDTTRFRQPSFSDSNAVSINNHENVHIVLPTSASHATSSGTVSDLERCVVDLSQPAADKPFAQLILKNITSSLIIGGHVSGAAHITNVKDSVILVTSRQFRMHDSSNCDVYLLTSSRPIIENCSSIRFTPLPKAYMLESDKDIDNQWHKVDDFNWLRTEQSPNWSTLEPGKMVDEKIWRDIVPGGPSTSVDDILKAVNVTLT</sequence>
<dbReference type="KEGG" id="pfj:MYCFIDRAFT_45021"/>
<dbReference type="GO" id="GO:0007021">
    <property type="term" value="P:tubulin complex assembly"/>
    <property type="evidence" value="ECO:0007669"/>
    <property type="project" value="TreeGrafter"/>
</dbReference>
<dbReference type="PANTHER" id="PTHR15139:SF0">
    <property type="entry name" value="TUBULIN-SPECIFIC CHAPERONE C"/>
    <property type="match status" value="1"/>
</dbReference>
<name>M3AKD6_PSEFD</name>
<dbReference type="InterPro" id="IPR017901">
    <property type="entry name" value="C-CAP_CF_C-like"/>
</dbReference>
<dbReference type="OrthoDB" id="194775at2759"/>
<reference evidence="8 9" key="1">
    <citation type="journal article" date="2012" name="PLoS Pathog.">
        <title>Diverse lifestyles and strategies of plant pathogenesis encoded in the genomes of eighteen Dothideomycetes fungi.</title>
        <authorList>
            <person name="Ohm R.A."/>
            <person name="Feau N."/>
            <person name="Henrissat B."/>
            <person name="Schoch C.L."/>
            <person name="Horwitz B.A."/>
            <person name="Barry K.W."/>
            <person name="Condon B.J."/>
            <person name="Copeland A.C."/>
            <person name="Dhillon B."/>
            <person name="Glaser F."/>
            <person name="Hesse C.N."/>
            <person name="Kosti I."/>
            <person name="LaButti K."/>
            <person name="Lindquist E.A."/>
            <person name="Lucas S."/>
            <person name="Salamov A.A."/>
            <person name="Bradshaw R.E."/>
            <person name="Ciuffetti L."/>
            <person name="Hamelin R.C."/>
            <person name="Kema G.H.J."/>
            <person name="Lawrence C."/>
            <person name="Scott J.A."/>
            <person name="Spatafora J.W."/>
            <person name="Turgeon B.G."/>
            <person name="de Wit P.J.G.M."/>
            <person name="Zhong S."/>
            <person name="Goodwin S.B."/>
            <person name="Grigoriev I.V."/>
        </authorList>
    </citation>
    <scope>NUCLEOTIDE SEQUENCE [LARGE SCALE GENOMIC DNA]</scope>
    <source>
        <strain evidence="8 9">CIRAD86</strain>
    </source>
</reference>
<dbReference type="GO" id="GO:0015631">
    <property type="term" value="F:tubulin binding"/>
    <property type="evidence" value="ECO:0007669"/>
    <property type="project" value="InterPro"/>
</dbReference>
<keyword evidence="4" id="KW-0007">Acetylation</keyword>
<dbReference type="Gene3D" id="1.20.58.1250">
    <property type="entry name" value="Tubulin Binding Cofactor C, N-terminal domain"/>
    <property type="match status" value="1"/>
</dbReference>
<gene>
    <name evidence="8" type="ORF">MYCFIDRAFT_45021</name>
</gene>
<dbReference type="Pfam" id="PF07986">
    <property type="entry name" value="TBCC"/>
    <property type="match status" value="1"/>
</dbReference>
<feature type="domain" description="C-CAP/cofactor C-like" evidence="7">
    <location>
        <begin position="188"/>
        <end position="343"/>
    </location>
</feature>